<sequence length="134" mass="15181">MEGLRRLLGNMTVTNKLRLGFGILLLLIFIVAAAGYRGLTSIDISSRRLEFIANVDKTLLAAKAVRLEFIANGDLTKLDELQSLIENAKSGLQQQLSEYSDAYDRRYLQESLVAMERYHQSINQFSDVFKHKQA</sequence>
<dbReference type="EMBL" id="JASGOQ010000001">
    <property type="protein sequence ID" value="MDV5389657.1"/>
    <property type="molecule type" value="Genomic_DNA"/>
</dbReference>
<evidence type="ECO:0000313" key="3">
    <source>
        <dbReference type="Proteomes" id="UP001187859"/>
    </source>
</evidence>
<keyword evidence="1" id="KW-0472">Membrane</keyword>
<dbReference type="Proteomes" id="UP001187859">
    <property type="component" value="Unassembled WGS sequence"/>
</dbReference>
<reference evidence="2" key="1">
    <citation type="submission" date="2023-05" db="EMBL/GenBank/DDBJ databases">
        <title>Colonisation of extended spectrum b-lactamase- and carbapenemase-producing bacteria on hospital surfaces from low- and middle-income countries.</title>
        <authorList>
            <person name="Nieto-Rosado M."/>
            <person name="Sands K."/>
            <person name="Iregbu K."/>
            <person name="Zahra R."/>
            <person name="Mazarati J.B."/>
            <person name="Mehtar S."/>
            <person name="Barnards-Group B."/>
            <person name="Walsh T.R."/>
        </authorList>
    </citation>
    <scope>NUCLEOTIDE SEQUENCE</scope>
    <source>
        <strain evidence="2">PP-E493</strain>
    </source>
</reference>
<feature type="transmembrane region" description="Helical" evidence="1">
    <location>
        <begin position="20"/>
        <end position="39"/>
    </location>
</feature>
<name>A0AAE4PZH3_9GAMM</name>
<evidence type="ECO:0000313" key="2">
    <source>
        <dbReference type="EMBL" id="MDV5389657.1"/>
    </source>
</evidence>
<accession>A0AAE4PZH3</accession>
<protein>
    <recommendedName>
        <fullName evidence="4">Methyl-accepting chemotaxis protein</fullName>
    </recommendedName>
</protein>
<evidence type="ECO:0000256" key="1">
    <source>
        <dbReference type="SAM" id="Phobius"/>
    </source>
</evidence>
<dbReference type="Gene3D" id="1.20.1440.210">
    <property type="match status" value="1"/>
</dbReference>
<comment type="caution">
    <text evidence="2">The sequence shown here is derived from an EMBL/GenBank/DDBJ whole genome shotgun (WGS) entry which is preliminary data.</text>
</comment>
<proteinExistence type="predicted"/>
<keyword evidence="1" id="KW-0812">Transmembrane</keyword>
<dbReference type="RefSeq" id="WP_317519551.1">
    <property type="nucleotide sequence ID" value="NZ_JASGOQ010000001.1"/>
</dbReference>
<dbReference type="AlphaFoldDB" id="A0AAE4PZH3"/>
<evidence type="ECO:0008006" key="4">
    <source>
        <dbReference type="Google" id="ProtNLM"/>
    </source>
</evidence>
<keyword evidence="1" id="KW-1133">Transmembrane helix</keyword>
<gene>
    <name evidence="2" type="ORF">QM089_05070</name>
</gene>
<organism evidence="2 3">
    <name type="scientific">Shewanella xiamenensis</name>
    <dbReference type="NCBI Taxonomy" id="332186"/>
    <lineage>
        <taxon>Bacteria</taxon>
        <taxon>Pseudomonadati</taxon>
        <taxon>Pseudomonadota</taxon>
        <taxon>Gammaproteobacteria</taxon>
        <taxon>Alteromonadales</taxon>
        <taxon>Shewanellaceae</taxon>
        <taxon>Shewanella</taxon>
    </lineage>
</organism>